<proteinExistence type="inferred from homology"/>
<dbReference type="GO" id="GO:0016593">
    <property type="term" value="C:Cdc73/Paf1 complex"/>
    <property type="evidence" value="ECO:0007669"/>
    <property type="project" value="InterPro"/>
</dbReference>
<evidence type="ECO:0000313" key="6">
    <source>
        <dbReference type="EMBL" id="CAJ0568786.1"/>
    </source>
</evidence>
<comment type="caution">
    <text evidence="6">The sequence shown here is derived from an EMBL/GenBank/DDBJ whole genome shotgun (WGS) entry which is preliminary data.</text>
</comment>
<keyword evidence="7" id="KW-1185">Reference proteome</keyword>
<feature type="region of interest" description="Disordered" evidence="5">
    <location>
        <begin position="374"/>
        <end position="461"/>
    </location>
</feature>
<comment type="subcellular location">
    <subcellularLocation>
        <location evidence="1">Nucleus</location>
    </subcellularLocation>
</comment>
<dbReference type="AlphaFoldDB" id="A0AA36CIA3"/>
<dbReference type="InterPro" id="IPR007133">
    <property type="entry name" value="RNA_pol_II-assoc_Paf1"/>
</dbReference>
<feature type="region of interest" description="Disordered" evidence="5">
    <location>
        <begin position="152"/>
        <end position="176"/>
    </location>
</feature>
<evidence type="ECO:0000256" key="3">
    <source>
        <dbReference type="ARBA" id="ARBA00020462"/>
    </source>
</evidence>
<dbReference type="EMBL" id="CATQJA010001831">
    <property type="protein sequence ID" value="CAJ0568786.1"/>
    <property type="molecule type" value="Genomic_DNA"/>
</dbReference>
<dbReference type="PANTHER" id="PTHR23188">
    <property type="entry name" value="RNA POLYMERASE II-ASSOCIATED FACTOR 1 HOMOLOG"/>
    <property type="match status" value="1"/>
</dbReference>
<feature type="compositionally biased region" description="Basic and acidic residues" evidence="5">
    <location>
        <begin position="388"/>
        <end position="399"/>
    </location>
</feature>
<accession>A0AA36CIA3</accession>
<feature type="compositionally biased region" description="Low complexity" evidence="5">
    <location>
        <begin position="440"/>
        <end position="461"/>
    </location>
</feature>
<evidence type="ECO:0000256" key="1">
    <source>
        <dbReference type="ARBA" id="ARBA00004123"/>
    </source>
</evidence>
<evidence type="ECO:0000256" key="2">
    <source>
        <dbReference type="ARBA" id="ARBA00007560"/>
    </source>
</evidence>
<feature type="non-terminal residue" evidence="6">
    <location>
        <position position="1"/>
    </location>
</feature>
<evidence type="ECO:0000256" key="4">
    <source>
        <dbReference type="ARBA" id="ARBA00023242"/>
    </source>
</evidence>
<feature type="compositionally biased region" description="Acidic residues" evidence="5">
    <location>
        <begin position="376"/>
        <end position="387"/>
    </location>
</feature>
<dbReference type="GO" id="GO:0000993">
    <property type="term" value="F:RNA polymerase II complex binding"/>
    <property type="evidence" value="ECO:0007669"/>
    <property type="project" value="TreeGrafter"/>
</dbReference>
<feature type="compositionally biased region" description="Basic and acidic residues" evidence="5">
    <location>
        <begin position="162"/>
        <end position="176"/>
    </location>
</feature>
<feature type="region of interest" description="Disordered" evidence="5">
    <location>
        <begin position="1"/>
        <end position="25"/>
    </location>
</feature>
<reference evidence="6" key="1">
    <citation type="submission" date="2023-06" db="EMBL/GenBank/DDBJ databases">
        <authorList>
            <person name="Delattre M."/>
        </authorList>
    </citation>
    <scope>NUCLEOTIDE SEQUENCE</scope>
    <source>
        <strain evidence="6">AF72</strain>
    </source>
</reference>
<keyword evidence="4" id="KW-0539">Nucleus</keyword>
<protein>
    <recommendedName>
        <fullName evidence="3">RNA polymerase II-associated factor 1 homolog</fullName>
    </recommendedName>
</protein>
<name>A0AA36CIA3_9BILA</name>
<dbReference type="GO" id="GO:0003682">
    <property type="term" value="F:chromatin binding"/>
    <property type="evidence" value="ECO:0007669"/>
    <property type="project" value="TreeGrafter"/>
</dbReference>
<dbReference type="Pfam" id="PF03985">
    <property type="entry name" value="Paf1"/>
    <property type="match status" value="1"/>
</dbReference>
<gene>
    <name evidence="6" type="ORF">MSPICULIGERA_LOCUS7298</name>
</gene>
<organism evidence="6 7">
    <name type="scientific">Mesorhabditis spiculigera</name>
    <dbReference type="NCBI Taxonomy" id="96644"/>
    <lineage>
        <taxon>Eukaryota</taxon>
        <taxon>Metazoa</taxon>
        <taxon>Ecdysozoa</taxon>
        <taxon>Nematoda</taxon>
        <taxon>Chromadorea</taxon>
        <taxon>Rhabditida</taxon>
        <taxon>Rhabditina</taxon>
        <taxon>Rhabditomorpha</taxon>
        <taxon>Rhabditoidea</taxon>
        <taxon>Rhabditidae</taxon>
        <taxon>Mesorhabditinae</taxon>
        <taxon>Mesorhabditis</taxon>
    </lineage>
</organism>
<dbReference type="Proteomes" id="UP001177023">
    <property type="component" value="Unassembled WGS sequence"/>
</dbReference>
<evidence type="ECO:0000256" key="5">
    <source>
        <dbReference type="SAM" id="MobiDB-lite"/>
    </source>
</evidence>
<dbReference type="PANTHER" id="PTHR23188:SF12">
    <property type="entry name" value="RNA POLYMERASE II-ASSOCIATED FACTOR 1 HOMOLOG"/>
    <property type="match status" value="1"/>
</dbReference>
<evidence type="ECO:0000313" key="7">
    <source>
        <dbReference type="Proteomes" id="UP001177023"/>
    </source>
</evidence>
<comment type="similarity">
    <text evidence="2">Belongs to the PAF1 family.</text>
</comment>
<sequence>MSKPQAPPAHHRRPGQHPNRTPEHKLDFIKPKYNNTLPDIPFKGKFLPCPFLQLNRFVEYKPTELEKKHVQEVQCEADVGVKIDLIDPLTYALPKRHIELHPKDEALVSEEPTGTQNLKRSAQHSKWVPWMRKTEYIGSEFNRFGVSADRQETKVGYKRQKDKKDEEETPFRDRQSEIDNISKTFIDVSKPATKHYNKKDVYAVEEFPLLPDFELWKYSFALVQYDGDPSPLNAPAGLKKEMLAQAQIRGMQDDSGEQFVTHFCPTVETLEKRMADKAAGVPYKPEEKYEYFQNREYTWNVRNKGSRGYIQDSYFLSFRRDGVFYNELDTNVKLTRKTKTFNKRATLVITHCDPTEEEISQMDHRLSMLLDKHAEDEEEDDGNESGEEPEKEKEKKKEHEEEEEEEEGDKDKDKKRPSPPTGPRRGPVKRGQIIEEIEQIESSSDSLSESSSSIETSSDSD</sequence>
<dbReference type="GO" id="GO:0006368">
    <property type="term" value="P:transcription elongation by RNA polymerase II"/>
    <property type="evidence" value="ECO:0007669"/>
    <property type="project" value="InterPro"/>
</dbReference>